<dbReference type="EMBL" id="UGGP01000001">
    <property type="protein sequence ID" value="STO09640.1"/>
    <property type="molecule type" value="Genomic_DNA"/>
</dbReference>
<sequence>MKKRRRFFFKEEKAVEKKVCKEHVEIALDIIVDETGEYPLLEELSTSGQVKCEFCDADATYVVSSKK</sequence>
<dbReference type="RefSeq" id="WP_051638852.1">
    <property type="nucleotide sequence ID" value="NZ_UGGP01000001.1"/>
</dbReference>
<evidence type="ECO:0000313" key="2">
    <source>
        <dbReference type="Proteomes" id="UP000254060"/>
    </source>
</evidence>
<organism evidence="1 2">
    <name type="scientific">Exiguobacterium aurantiacum</name>
    <dbReference type="NCBI Taxonomy" id="33987"/>
    <lineage>
        <taxon>Bacteria</taxon>
        <taxon>Bacillati</taxon>
        <taxon>Bacillota</taxon>
        <taxon>Bacilli</taxon>
        <taxon>Bacillales</taxon>
        <taxon>Bacillales Family XII. Incertae Sedis</taxon>
        <taxon>Exiguobacterium</taxon>
    </lineage>
</organism>
<gene>
    <name evidence="1" type="ORF">NCTC13163_03078</name>
</gene>
<dbReference type="STRING" id="1397694.GCA_000702585_00500"/>
<accession>A0A377FXT1</accession>
<dbReference type="InterPro" id="IPR025626">
    <property type="entry name" value="YyzF"/>
</dbReference>
<dbReference type="Proteomes" id="UP000254060">
    <property type="component" value="Unassembled WGS sequence"/>
</dbReference>
<name>A0A377FXT1_9BACL</name>
<evidence type="ECO:0000313" key="1">
    <source>
        <dbReference type="EMBL" id="STO09640.1"/>
    </source>
</evidence>
<dbReference type="Pfam" id="PF14116">
    <property type="entry name" value="YyzF"/>
    <property type="match status" value="1"/>
</dbReference>
<reference evidence="1 2" key="1">
    <citation type="submission" date="2018-06" db="EMBL/GenBank/DDBJ databases">
        <authorList>
            <consortium name="Pathogen Informatics"/>
            <person name="Doyle S."/>
        </authorList>
    </citation>
    <scope>NUCLEOTIDE SEQUENCE [LARGE SCALE GENOMIC DNA]</scope>
    <source>
        <strain evidence="1 2">NCTC13163</strain>
    </source>
</reference>
<dbReference type="AlphaFoldDB" id="A0A377FXT1"/>
<protein>
    <submittedName>
        <fullName evidence="1">CxxH/CxxC protein, BA_5709 family</fullName>
    </submittedName>
</protein>
<proteinExistence type="predicted"/>
<dbReference type="NCBIfam" id="TIGR04129">
    <property type="entry name" value="CxxH_BA5709"/>
    <property type="match status" value="1"/>
</dbReference>